<dbReference type="AlphaFoldDB" id="A0A1I2Z789"/>
<reference evidence="2" key="1">
    <citation type="submission" date="2016-10" db="EMBL/GenBank/DDBJ databases">
        <authorList>
            <person name="Varghese N."/>
            <person name="Submissions S."/>
        </authorList>
    </citation>
    <scope>NUCLEOTIDE SEQUENCE [LARGE SCALE GENOMIC DNA]</scope>
    <source>
        <strain evidence="2">DSM 17038</strain>
    </source>
</reference>
<protein>
    <submittedName>
        <fullName evidence="1">Uncharacterized protein</fullName>
    </submittedName>
</protein>
<dbReference type="EMBL" id="FOOX01000025">
    <property type="protein sequence ID" value="SFH33356.1"/>
    <property type="molecule type" value="Genomic_DNA"/>
</dbReference>
<evidence type="ECO:0000313" key="2">
    <source>
        <dbReference type="Proteomes" id="UP000199337"/>
    </source>
</evidence>
<proteinExistence type="predicted"/>
<keyword evidence="2" id="KW-1185">Reference proteome</keyword>
<evidence type="ECO:0000313" key="1">
    <source>
        <dbReference type="EMBL" id="SFH33356.1"/>
    </source>
</evidence>
<organism evidence="1 2">
    <name type="scientific">Desulfotruncus arcticus DSM 17038</name>
    <dbReference type="NCBI Taxonomy" id="1121424"/>
    <lineage>
        <taxon>Bacteria</taxon>
        <taxon>Bacillati</taxon>
        <taxon>Bacillota</taxon>
        <taxon>Clostridia</taxon>
        <taxon>Eubacteriales</taxon>
        <taxon>Desulfallaceae</taxon>
        <taxon>Desulfotruncus</taxon>
    </lineage>
</organism>
<dbReference type="STRING" id="341036.SAMN05660649_04774"/>
<accession>A0A1I2Z789</accession>
<gene>
    <name evidence="1" type="ORF">SAMN05660649_04774</name>
</gene>
<sequence>MTLEKKCNLVREFAEKLIRIFYEKKKSEEEVLYFMAQWAKSMKFREYWFAIDTELQKRYECASWFWIIRRLRNYPDYWKQI</sequence>
<dbReference type="Proteomes" id="UP000199337">
    <property type="component" value="Unassembled WGS sequence"/>
</dbReference>
<name>A0A1I2Z789_9FIRM</name>